<dbReference type="EMBL" id="CM044702">
    <property type="protein sequence ID" value="KAI5675856.1"/>
    <property type="molecule type" value="Genomic_DNA"/>
</dbReference>
<accession>A0ACC0BT50</accession>
<organism evidence="1 2">
    <name type="scientific">Catharanthus roseus</name>
    <name type="common">Madagascar periwinkle</name>
    <name type="synonym">Vinca rosea</name>
    <dbReference type="NCBI Taxonomy" id="4058"/>
    <lineage>
        <taxon>Eukaryota</taxon>
        <taxon>Viridiplantae</taxon>
        <taxon>Streptophyta</taxon>
        <taxon>Embryophyta</taxon>
        <taxon>Tracheophyta</taxon>
        <taxon>Spermatophyta</taxon>
        <taxon>Magnoliopsida</taxon>
        <taxon>eudicotyledons</taxon>
        <taxon>Gunneridae</taxon>
        <taxon>Pentapetalae</taxon>
        <taxon>asterids</taxon>
        <taxon>lamiids</taxon>
        <taxon>Gentianales</taxon>
        <taxon>Apocynaceae</taxon>
        <taxon>Rauvolfioideae</taxon>
        <taxon>Vinceae</taxon>
        <taxon>Catharanthinae</taxon>
        <taxon>Catharanthus</taxon>
    </lineage>
</organism>
<name>A0ACC0BT50_CATRO</name>
<comment type="caution">
    <text evidence="1">The sequence shown here is derived from an EMBL/GenBank/DDBJ whole genome shotgun (WGS) entry which is preliminary data.</text>
</comment>
<dbReference type="Proteomes" id="UP001060085">
    <property type="component" value="Linkage Group LG02"/>
</dbReference>
<reference evidence="2" key="1">
    <citation type="journal article" date="2023" name="Nat. Plants">
        <title>Single-cell RNA sequencing provides a high-resolution roadmap for understanding the multicellular compartmentation of specialized metabolism.</title>
        <authorList>
            <person name="Sun S."/>
            <person name="Shen X."/>
            <person name="Li Y."/>
            <person name="Li Y."/>
            <person name="Wang S."/>
            <person name="Li R."/>
            <person name="Zhang H."/>
            <person name="Shen G."/>
            <person name="Guo B."/>
            <person name="Wei J."/>
            <person name="Xu J."/>
            <person name="St-Pierre B."/>
            <person name="Chen S."/>
            <person name="Sun C."/>
        </authorList>
    </citation>
    <scope>NUCLEOTIDE SEQUENCE [LARGE SCALE GENOMIC DNA]</scope>
</reference>
<evidence type="ECO:0000313" key="2">
    <source>
        <dbReference type="Proteomes" id="UP001060085"/>
    </source>
</evidence>
<evidence type="ECO:0000313" key="1">
    <source>
        <dbReference type="EMBL" id="KAI5675856.1"/>
    </source>
</evidence>
<gene>
    <name evidence="1" type="ORF">M9H77_06806</name>
</gene>
<sequence>MRGRASSRHLTSSVGGGSRGRSNRGKLKTKYTSGLKCKSKRKKRKRKSQWTCARGKRKHEIAIEFKFFIGNCAHLNLAFGLAWGSNFQFKSGIGRLGKRNSNESEHIFDHHSVSEIKNLTIDLACECGGAIKSRTKPRVDNEEEEEVPIERLDPYGTKKCGCPFKLKGEQMATSENWQLFVHNGSHNHKIGVYNHGHAQAARQTKEQLIQTEQFRKSNVPPRNILRFF</sequence>
<keyword evidence="2" id="KW-1185">Reference proteome</keyword>
<protein>
    <submittedName>
        <fullName evidence="1">Uncharacterized protein</fullName>
    </submittedName>
</protein>
<proteinExistence type="predicted"/>